<comment type="caution">
    <text evidence="2">The sequence shown here is derived from an EMBL/GenBank/DDBJ whole genome shotgun (WGS) entry which is preliminary data.</text>
</comment>
<sequence length="201" mass="21901">MADPPRRTIGKGSLIVFHRLIRFYKTFLILSTLISALSASALQFPEFHPTDSNILRVAEGFFVSSTSTAVIAAMVGTMLLFRYDGHQEATLRDLILAWTPLIILDWSIISFLGGIISWYVAQNPDFRSWLVGISTGVLLLFAVWLSADMFIAMKRPGGLGKEELEYLDSLAAAADKPGSLDEAAKGRNVAVHSSPADALGD</sequence>
<keyword evidence="1" id="KW-0812">Transmembrane</keyword>
<dbReference type="AlphaFoldDB" id="A0A1V8SYM4"/>
<reference evidence="3" key="1">
    <citation type="submission" date="2017-03" db="EMBL/GenBank/DDBJ databases">
        <title>Genomes of endolithic fungi from Antarctica.</title>
        <authorList>
            <person name="Coleine C."/>
            <person name="Masonjones S."/>
            <person name="Stajich J.E."/>
        </authorList>
    </citation>
    <scope>NUCLEOTIDE SEQUENCE [LARGE SCALE GENOMIC DNA]</scope>
    <source>
        <strain evidence="3">CCFEE 5527</strain>
    </source>
</reference>
<evidence type="ECO:0000313" key="2">
    <source>
        <dbReference type="EMBL" id="OQO04160.1"/>
    </source>
</evidence>
<feature type="transmembrane region" description="Helical" evidence="1">
    <location>
        <begin position="61"/>
        <end position="83"/>
    </location>
</feature>
<feature type="transmembrane region" description="Helical" evidence="1">
    <location>
        <begin position="126"/>
        <end position="145"/>
    </location>
</feature>
<proteinExistence type="predicted"/>
<dbReference type="InParanoid" id="A0A1V8SYM4"/>
<feature type="transmembrane region" description="Helical" evidence="1">
    <location>
        <begin position="21"/>
        <end position="41"/>
    </location>
</feature>
<name>A0A1V8SYM4_9PEZI</name>
<organism evidence="2 3">
    <name type="scientific">Cryoendolithus antarcticus</name>
    <dbReference type="NCBI Taxonomy" id="1507870"/>
    <lineage>
        <taxon>Eukaryota</taxon>
        <taxon>Fungi</taxon>
        <taxon>Dikarya</taxon>
        <taxon>Ascomycota</taxon>
        <taxon>Pezizomycotina</taxon>
        <taxon>Dothideomycetes</taxon>
        <taxon>Dothideomycetidae</taxon>
        <taxon>Cladosporiales</taxon>
        <taxon>Cladosporiaceae</taxon>
        <taxon>Cryoendolithus</taxon>
    </lineage>
</organism>
<dbReference type="EMBL" id="NAJO01000022">
    <property type="protein sequence ID" value="OQO04160.1"/>
    <property type="molecule type" value="Genomic_DNA"/>
</dbReference>
<keyword evidence="1" id="KW-1133">Transmembrane helix</keyword>
<evidence type="ECO:0000256" key="1">
    <source>
        <dbReference type="SAM" id="Phobius"/>
    </source>
</evidence>
<protein>
    <submittedName>
        <fullName evidence="2">Uncharacterized protein</fullName>
    </submittedName>
</protein>
<keyword evidence="1" id="KW-0472">Membrane</keyword>
<gene>
    <name evidence="2" type="ORF">B0A48_10770</name>
</gene>
<evidence type="ECO:0000313" key="3">
    <source>
        <dbReference type="Proteomes" id="UP000192596"/>
    </source>
</evidence>
<dbReference type="OrthoDB" id="4849929at2759"/>
<keyword evidence="3" id="KW-1185">Reference proteome</keyword>
<feature type="transmembrane region" description="Helical" evidence="1">
    <location>
        <begin position="95"/>
        <end position="120"/>
    </location>
</feature>
<dbReference type="Proteomes" id="UP000192596">
    <property type="component" value="Unassembled WGS sequence"/>
</dbReference>
<accession>A0A1V8SYM4</accession>